<dbReference type="Gene3D" id="3.40.50.720">
    <property type="entry name" value="NAD(P)-binding Rossmann-like Domain"/>
    <property type="match status" value="1"/>
</dbReference>
<feature type="domain" description="Enoyl reductase (ER)" evidence="1">
    <location>
        <begin position="25"/>
        <end position="376"/>
    </location>
</feature>
<dbReference type="Proteomes" id="UP001497600">
    <property type="component" value="Chromosome E"/>
</dbReference>
<dbReference type="EMBL" id="OZ004257">
    <property type="protein sequence ID" value="CAK7908836.1"/>
    <property type="molecule type" value="Genomic_DNA"/>
</dbReference>
<dbReference type="Pfam" id="PF00107">
    <property type="entry name" value="ADH_zinc_N"/>
    <property type="match status" value="1"/>
</dbReference>
<dbReference type="InterPro" id="IPR036291">
    <property type="entry name" value="NAD(P)-bd_dom_sf"/>
</dbReference>
<dbReference type="InterPro" id="IPR013154">
    <property type="entry name" value="ADH-like_N"/>
</dbReference>
<dbReference type="InterPro" id="IPR020843">
    <property type="entry name" value="ER"/>
</dbReference>
<reference evidence="2 3" key="1">
    <citation type="submission" date="2024-01" db="EMBL/GenBank/DDBJ databases">
        <authorList>
            <consortium name="Genoscope - CEA"/>
            <person name="William W."/>
        </authorList>
    </citation>
    <scope>NUCLEOTIDE SEQUENCE [LARGE SCALE GENOMIC DNA]</scope>
    <source>
        <strain evidence="2 3">29B2s-10</strain>
    </source>
</reference>
<dbReference type="Gene3D" id="3.90.180.10">
    <property type="entry name" value="Medium-chain alcohol dehydrogenases, catalytic domain"/>
    <property type="match status" value="1"/>
</dbReference>
<evidence type="ECO:0000313" key="2">
    <source>
        <dbReference type="EMBL" id="CAK7908836.1"/>
    </source>
</evidence>
<dbReference type="SUPFAM" id="SSF50129">
    <property type="entry name" value="GroES-like"/>
    <property type="match status" value="1"/>
</dbReference>
<dbReference type="SUPFAM" id="SSF51735">
    <property type="entry name" value="NAD(P)-binding Rossmann-fold domains"/>
    <property type="match status" value="1"/>
</dbReference>
<dbReference type="PANTHER" id="PTHR45348">
    <property type="entry name" value="HYPOTHETICAL OXIDOREDUCTASE (EUROFUNG)"/>
    <property type="match status" value="1"/>
</dbReference>
<proteinExistence type="predicted"/>
<dbReference type="SMART" id="SM00829">
    <property type="entry name" value="PKS_ER"/>
    <property type="match status" value="1"/>
</dbReference>
<dbReference type="CDD" id="cd08249">
    <property type="entry name" value="enoyl_reductase_like"/>
    <property type="match status" value="1"/>
</dbReference>
<organism evidence="2 3">
    <name type="scientific">[Candida] anglica</name>
    <dbReference type="NCBI Taxonomy" id="148631"/>
    <lineage>
        <taxon>Eukaryota</taxon>
        <taxon>Fungi</taxon>
        <taxon>Dikarya</taxon>
        <taxon>Ascomycota</taxon>
        <taxon>Saccharomycotina</taxon>
        <taxon>Pichiomycetes</taxon>
        <taxon>Debaryomycetaceae</taxon>
        <taxon>Kurtzmaniella</taxon>
    </lineage>
</organism>
<dbReference type="Pfam" id="PF08240">
    <property type="entry name" value="ADH_N"/>
    <property type="match status" value="1"/>
</dbReference>
<dbReference type="InterPro" id="IPR011032">
    <property type="entry name" value="GroES-like_sf"/>
</dbReference>
<dbReference type="PANTHER" id="PTHR45348:SF2">
    <property type="entry name" value="ZINC-TYPE ALCOHOL DEHYDROGENASE-LIKE PROTEIN C2E1P3.01"/>
    <property type="match status" value="1"/>
</dbReference>
<sequence length="379" mass="41390">MSFFDSIIHAMTKNFAAVSTGLVEGEISTIREEPVPTVPSDRILIRAEAYASNPVDWKLVAGGWTRKGTVLGCDVSGVVEQVGANVTGFVVGDYVSAFLRGDYSNTEGAFQSFVVANPSTIIKYDKSLFTSTTPLSVGVHPRNYINTFEGAASVTLGLCTVAMSFPFCLGLKHELRDSYKDKYILIWGGATSTGYLAIQVAKQIYGLKVIATSSPANFDLLRELGADVVFDYHDEDVVDKIRQVGGANIPYALDTVSTVKTLQAVYDSTSYTEFVRLDNLLFLDEEDIVTDISRNVAFGKTSTFLVSGEPAHLADDYQQVPSGLVEVFTQFWQDVLPKYISTIKHINLKVLHKGLDSVNEAMAIQSEGSLRGQKVVFRA</sequence>
<dbReference type="InterPro" id="IPR047122">
    <property type="entry name" value="Trans-enoyl_RdTase-like"/>
</dbReference>
<dbReference type="InterPro" id="IPR013149">
    <property type="entry name" value="ADH-like_C"/>
</dbReference>
<name>A0ABP0EEZ7_9ASCO</name>
<protein>
    <recommendedName>
        <fullName evidence="1">Enoyl reductase (ER) domain-containing protein</fullName>
    </recommendedName>
</protein>
<keyword evidence="3" id="KW-1185">Reference proteome</keyword>
<evidence type="ECO:0000313" key="3">
    <source>
        <dbReference type="Proteomes" id="UP001497600"/>
    </source>
</evidence>
<gene>
    <name evidence="2" type="ORF">CAAN4_E12024</name>
</gene>
<accession>A0ABP0EEZ7</accession>
<evidence type="ECO:0000259" key="1">
    <source>
        <dbReference type="SMART" id="SM00829"/>
    </source>
</evidence>